<evidence type="ECO:0000256" key="2">
    <source>
        <dbReference type="ARBA" id="ARBA00023295"/>
    </source>
</evidence>
<dbReference type="GO" id="GO:0016787">
    <property type="term" value="F:hydrolase activity"/>
    <property type="evidence" value="ECO:0007669"/>
    <property type="project" value="UniProtKB-KW"/>
</dbReference>
<dbReference type="Gene3D" id="3.20.20.80">
    <property type="entry name" value="Glycosidases"/>
    <property type="match status" value="1"/>
</dbReference>
<evidence type="ECO:0000259" key="4">
    <source>
        <dbReference type="SMART" id="SM00642"/>
    </source>
</evidence>
<sequence length="449" mass="49413">MKEPDWVEHAIWWQVFPLGFTGAEKTATAEPAEPHRLLDLVPWLDYVVELGASGLALGPIFASETHGYDTTDYFRVDPRLGTEEDVDTLIAEAHRRGLTVLLDGVFNHVGRSFGPFQEVLAHGPAADAGAWFSLQWPEGAGPGDEPEYRDFEGHHHLVALRHDEPAVADFVVEVMEHWLARGADGWRLDAAYAVPSSFWGEVTARVRRSHPDAYFVGEYIHGDYAAEVEAGGLDSTTQYELWKAVWSSLNDANFYELASAFERHNALLAAYAPLTFIGNHDVTRIASRLTHAALLPHAVVVLLTVGGTPSIYYGDEQGYRGVKEEREGGDDEIRPVFPPSPDDLSPLGRPVFALHRELIGIRRRHSWLHRATTEVLQLTNEVLAYRVASGDDALVVALNLSHEPQQVTAPGAREVLAGEATIDSDADSAEIPAREWAVLGPRSDEDASA</sequence>
<dbReference type="SMART" id="SM00642">
    <property type="entry name" value="Aamy"/>
    <property type="match status" value="1"/>
</dbReference>
<organism evidence="5 6">
    <name type="scientific">Demequina muriae</name>
    <dbReference type="NCBI Taxonomy" id="3051664"/>
    <lineage>
        <taxon>Bacteria</taxon>
        <taxon>Bacillati</taxon>
        <taxon>Actinomycetota</taxon>
        <taxon>Actinomycetes</taxon>
        <taxon>Micrococcales</taxon>
        <taxon>Demequinaceae</taxon>
        <taxon>Demequina</taxon>
    </lineage>
</organism>
<reference evidence="5" key="1">
    <citation type="submission" date="2023-06" db="EMBL/GenBank/DDBJ databases">
        <title>Egi l300058.</title>
        <authorList>
            <person name="Gao L."/>
            <person name="Fang B.-Z."/>
            <person name="Li W.-J."/>
        </authorList>
    </citation>
    <scope>NUCLEOTIDE SEQUENCE</scope>
    <source>
        <strain evidence="5">EGI L300058</strain>
    </source>
</reference>
<feature type="region of interest" description="Disordered" evidence="3">
    <location>
        <begin position="423"/>
        <end position="449"/>
    </location>
</feature>
<evidence type="ECO:0000256" key="3">
    <source>
        <dbReference type="SAM" id="MobiDB-lite"/>
    </source>
</evidence>
<evidence type="ECO:0000313" key="5">
    <source>
        <dbReference type="EMBL" id="MDN4480007.1"/>
    </source>
</evidence>
<dbReference type="EMBL" id="JAUHQA010000001">
    <property type="protein sequence ID" value="MDN4480007.1"/>
    <property type="molecule type" value="Genomic_DNA"/>
</dbReference>
<feature type="domain" description="Glycosyl hydrolase family 13 catalytic" evidence="4">
    <location>
        <begin position="14"/>
        <end position="362"/>
    </location>
</feature>
<dbReference type="Proteomes" id="UP001172708">
    <property type="component" value="Unassembled WGS sequence"/>
</dbReference>
<dbReference type="PANTHER" id="PTHR10357">
    <property type="entry name" value="ALPHA-AMYLASE FAMILY MEMBER"/>
    <property type="match status" value="1"/>
</dbReference>
<keyword evidence="6" id="KW-1185">Reference proteome</keyword>
<dbReference type="SUPFAM" id="SSF51011">
    <property type="entry name" value="Glycosyl hydrolase domain"/>
    <property type="match status" value="1"/>
</dbReference>
<dbReference type="InterPro" id="IPR017853">
    <property type="entry name" value="GH"/>
</dbReference>
<accession>A0ABT8GEZ6</accession>
<dbReference type="Pfam" id="PF00128">
    <property type="entry name" value="Alpha-amylase"/>
    <property type="match status" value="1"/>
</dbReference>
<dbReference type="CDD" id="cd11354">
    <property type="entry name" value="AmyAc_bac_CMD_like"/>
    <property type="match status" value="1"/>
</dbReference>
<dbReference type="RefSeq" id="WP_301141271.1">
    <property type="nucleotide sequence ID" value="NZ_JAUHQA010000001.1"/>
</dbReference>
<protein>
    <submittedName>
        <fullName evidence="5">Alpha-amylase family glycosyl hydrolase</fullName>
    </submittedName>
</protein>
<dbReference type="PANTHER" id="PTHR10357:SF210">
    <property type="entry name" value="MALTODEXTRIN GLUCOSIDASE"/>
    <property type="match status" value="1"/>
</dbReference>
<comment type="caution">
    <text evidence="5">The sequence shown here is derived from an EMBL/GenBank/DDBJ whole genome shotgun (WGS) entry which is preliminary data.</text>
</comment>
<dbReference type="InterPro" id="IPR006047">
    <property type="entry name" value="GH13_cat_dom"/>
</dbReference>
<keyword evidence="2" id="KW-0326">Glycosidase</keyword>
<name>A0ABT8GEZ6_9MICO</name>
<keyword evidence="1 5" id="KW-0378">Hydrolase</keyword>
<dbReference type="SUPFAM" id="SSF51445">
    <property type="entry name" value="(Trans)glycosidases"/>
    <property type="match status" value="1"/>
</dbReference>
<proteinExistence type="predicted"/>
<evidence type="ECO:0000313" key="6">
    <source>
        <dbReference type="Proteomes" id="UP001172708"/>
    </source>
</evidence>
<evidence type="ECO:0000256" key="1">
    <source>
        <dbReference type="ARBA" id="ARBA00022801"/>
    </source>
</evidence>
<gene>
    <name evidence="5" type="ORF">QQX02_03595</name>
</gene>